<dbReference type="Gene3D" id="3.60.40.10">
    <property type="entry name" value="PPM-type phosphatase domain"/>
    <property type="match status" value="1"/>
</dbReference>
<feature type="transmembrane region" description="Helical" evidence="1">
    <location>
        <begin position="343"/>
        <end position="365"/>
    </location>
</feature>
<feature type="domain" description="PPM-type phosphatase" evidence="2">
    <location>
        <begin position="22"/>
        <end position="248"/>
    </location>
</feature>
<dbReference type="Proteomes" id="UP000321933">
    <property type="component" value="Unassembled WGS sequence"/>
</dbReference>
<evidence type="ECO:0000313" key="3">
    <source>
        <dbReference type="EMBL" id="TXS90561.1"/>
    </source>
</evidence>
<dbReference type="InterPro" id="IPR001932">
    <property type="entry name" value="PPM-type_phosphatase-like_dom"/>
</dbReference>
<organism evidence="3 4">
    <name type="scientific">Parahaliea aestuarii</name>
    <dbReference type="NCBI Taxonomy" id="1852021"/>
    <lineage>
        <taxon>Bacteria</taxon>
        <taxon>Pseudomonadati</taxon>
        <taxon>Pseudomonadota</taxon>
        <taxon>Gammaproteobacteria</taxon>
        <taxon>Cellvibrionales</taxon>
        <taxon>Halieaceae</taxon>
        <taxon>Parahaliea</taxon>
    </lineage>
</organism>
<keyword evidence="1" id="KW-0812">Transmembrane</keyword>
<dbReference type="PROSITE" id="PS51746">
    <property type="entry name" value="PPM_2"/>
    <property type="match status" value="1"/>
</dbReference>
<dbReference type="GO" id="GO:0004722">
    <property type="term" value="F:protein serine/threonine phosphatase activity"/>
    <property type="evidence" value="ECO:0007669"/>
    <property type="project" value="InterPro"/>
</dbReference>
<dbReference type="CDD" id="cd00143">
    <property type="entry name" value="PP2Cc"/>
    <property type="match status" value="1"/>
</dbReference>
<comment type="caution">
    <text evidence="3">The sequence shown here is derived from an EMBL/GenBank/DDBJ whole genome shotgun (WGS) entry which is preliminary data.</text>
</comment>
<protein>
    <submittedName>
        <fullName evidence="3">Serine/threonine-protein phosphatase</fullName>
    </submittedName>
</protein>
<keyword evidence="1" id="KW-0472">Membrane</keyword>
<gene>
    <name evidence="3" type="ORF">FVW59_14590</name>
</gene>
<dbReference type="InterPro" id="IPR015655">
    <property type="entry name" value="PP2C"/>
</dbReference>
<sequence>MCGACKPGIGGLVSALEVVAEGSGATHVGQRNHNEDAYLLDGSLSLAIVADGVGGHQAGEVASAITCEVIQREVAAGRSIEEGIRTANREVMAAVAQGRGKAGMASTVVVARFSEGDYELAWVGDSRAYLWDGQLKLLTRDHSYVQALLAKGQITLAQARNHPRKNVIVQAIGLQEDDKLEVGINCGRLAPGQVLVLCSDGLSDVLDSAVLSEILSSDRSLEARCDALVETAVQAGGRDNITVIVLPGVAASSEAGLLEPEVLWTYDPSSGEYSGLPELEAVDGEEVPAPIPAVRRVVARKNSAATTPNPSQPESTQMMSASEIAAAREAMQREREQGRNRTIFWVVAAVLVAGSVVYSLGIIAAG</sequence>
<dbReference type="EMBL" id="VRYZ01000006">
    <property type="protein sequence ID" value="TXS90561.1"/>
    <property type="molecule type" value="Genomic_DNA"/>
</dbReference>
<name>A0A5C8ZTE9_9GAMM</name>
<dbReference type="SUPFAM" id="SSF81606">
    <property type="entry name" value="PP2C-like"/>
    <property type="match status" value="1"/>
</dbReference>
<keyword evidence="1" id="KW-1133">Transmembrane helix</keyword>
<accession>A0A5C8ZTE9</accession>
<evidence type="ECO:0000256" key="1">
    <source>
        <dbReference type="SAM" id="Phobius"/>
    </source>
</evidence>
<dbReference type="Pfam" id="PF13672">
    <property type="entry name" value="PP2C_2"/>
    <property type="match status" value="1"/>
</dbReference>
<dbReference type="OrthoDB" id="9801841at2"/>
<proteinExistence type="predicted"/>
<dbReference type="SMART" id="SM00332">
    <property type="entry name" value="PP2Cc"/>
    <property type="match status" value="1"/>
</dbReference>
<dbReference type="PANTHER" id="PTHR47992">
    <property type="entry name" value="PROTEIN PHOSPHATASE"/>
    <property type="match status" value="1"/>
</dbReference>
<dbReference type="AlphaFoldDB" id="A0A5C8ZTE9"/>
<keyword evidence="4" id="KW-1185">Reference proteome</keyword>
<reference evidence="3 4" key="1">
    <citation type="submission" date="2019-08" db="EMBL/GenBank/DDBJ databases">
        <title>Parahaliea maris sp. nov., isolated from the surface seawater.</title>
        <authorList>
            <person name="Liu Y."/>
        </authorList>
    </citation>
    <scope>NUCLEOTIDE SEQUENCE [LARGE SCALE GENOMIC DNA]</scope>
    <source>
        <strain evidence="3 4">S2-26</strain>
    </source>
</reference>
<evidence type="ECO:0000259" key="2">
    <source>
        <dbReference type="PROSITE" id="PS51746"/>
    </source>
</evidence>
<evidence type="ECO:0000313" key="4">
    <source>
        <dbReference type="Proteomes" id="UP000321933"/>
    </source>
</evidence>
<dbReference type="SMART" id="SM00331">
    <property type="entry name" value="PP2C_SIG"/>
    <property type="match status" value="1"/>
</dbReference>
<dbReference type="InterPro" id="IPR036457">
    <property type="entry name" value="PPM-type-like_dom_sf"/>
</dbReference>